<dbReference type="RefSeq" id="WP_173163860.1">
    <property type="nucleotide sequence ID" value="NZ_AP022871.1"/>
</dbReference>
<gene>
    <name evidence="3" type="ORF">Psuf_084320</name>
</gene>
<feature type="compositionally biased region" description="Basic and acidic residues" evidence="1">
    <location>
        <begin position="166"/>
        <end position="180"/>
    </location>
</feature>
<protein>
    <recommendedName>
        <fullName evidence="2">Bacterial toxin 4 domain-containing protein</fullName>
    </recommendedName>
</protein>
<dbReference type="AlphaFoldDB" id="A0A6F8YYG1"/>
<feature type="region of interest" description="Disordered" evidence="1">
    <location>
        <begin position="166"/>
        <end position="203"/>
    </location>
</feature>
<proteinExistence type="predicted"/>
<name>A0A6F8YYG1_9ACTN</name>
<dbReference type="KEGG" id="psuu:Psuf_084320"/>
<dbReference type="Pfam" id="PF15541">
    <property type="entry name" value="Ntox4"/>
    <property type="match status" value="1"/>
</dbReference>
<evidence type="ECO:0000256" key="1">
    <source>
        <dbReference type="SAM" id="MobiDB-lite"/>
    </source>
</evidence>
<reference evidence="3 4" key="1">
    <citation type="submission" date="2020-03" db="EMBL/GenBank/DDBJ databases">
        <title>Whole genome shotgun sequence of Phytohabitans suffuscus NBRC 105367.</title>
        <authorList>
            <person name="Komaki H."/>
            <person name="Tamura T."/>
        </authorList>
    </citation>
    <scope>NUCLEOTIDE SEQUENCE [LARGE SCALE GENOMIC DNA]</scope>
    <source>
        <strain evidence="3 4">NBRC 105367</strain>
    </source>
</reference>
<dbReference type="EMBL" id="AP022871">
    <property type="protein sequence ID" value="BCB91119.1"/>
    <property type="molecule type" value="Genomic_DNA"/>
</dbReference>
<dbReference type="Proteomes" id="UP000503011">
    <property type="component" value="Chromosome"/>
</dbReference>
<feature type="compositionally biased region" description="Basic residues" evidence="1">
    <location>
        <begin position="181"/>
        <end position="203"/>
    </location>
</feature>
<keyword evidence="4" id="KW-1185">Reference proteome</keyword>
<evidence type="ECO:0000313" key="3">
    <source>
        <dbReference type="EMBL" id="BCB91119.1"/>
    </source>
</evidence>
<sequence>MTVPRELAQPLAWVGVAWPEGDAARLAAAGDGWLACARALRERCTNCDTAAANVWKANRGGDVDGFRRWWTAPRGPSVNLAQAAGACALAGRALKAQAASVAHLKAAYTGCLNAMVRALDQGGFLVGDGSGGMAVRASAADRPAVERIRAQTRDAMREALRRTVRTRDERTLPLLDEAKKKVPRAPKPQTRRRRTEPRRRRGRNPFMEWLLDELLRRLQGEDGKDEPESACPDLDLPNRPWEGSGRPNMDTYPAQGHVLQISRQTLPSGARVIAVDGQVVEPQRDASGQIVRQGWERDITPAAWGMGIPSRDLENYPDEYRGEQAYHGSHLWGPVLGTEVREGILLAPASANLGVQKQIEGHLQALQREVVPGGGSVIVQARMETYGSSDWAQGHPMVPSGHNLVRSVDYDVFVCNPDGTFVSRGRFGYDVGLPTGSVHTGDFRAGTVTAVRWGATIPTSP</sequence>
<feature type="domain" description="Bacterial toxin 4" evidence="2">
    <location>
        <begin position="325"/>
        <end position="383"/>
    </location>
</feature>
<dbReference type="InterPro" id="IPR029102">
    <property type="entry name" value="Ntox4"/>
</dbReference>
<accession>A0A6F8YYG1</accession>
<organism evidence="3 4">
    <name type="scientific">Phytohabitans suffuscus</name>
    <dbReference type="NCBI Taxonomy" id="624315"/>
    <lineage>
        <taxon>Bacteria</taxon>
        <taxon>Bacillati</taxon>
        <taxon>Actinomycetota</taxon>
        <taxon>Actinomycetes</taxon>
        <taxon>Micromonosporales</taxon>
        <taxon>Micromonosporaceae</taxon>
    </lineage>
</organism>
<evidence type="ECO:0000259" key="2">
    <source>
        <dbReference type="Pfam" id="PF15541"/>
    </source>
</evidence>
<evidence type="ECO:0000313" key="4">
    <source>
        <dbReference type="Proteomes" id="UP000503011"/>
    </source>
</evidence>
<reference evidence="3 4" key="2">
    <citation type="submission" date="2020-03" db="EMBL/GenBank/DDBJ databases">
        <authorList>
            <person name="Ichikawa N."/>
            <person name="Kimura A."/>
            <person name="Kitahashi Y."/>
            <person name="Uohara A."/>
        </authorList>
    </citation>
    <scope>NUCLEOTIDE SEQUENCE [LARGE SCALE GENOMIC DNA]</scope>
    <source>
        <strain evidence="3 4">NBRC 105367</strain>
    </source>
</reference>